<dbReference type="Pfam" id="PF07679">
    <property type="entry name" value="I-set"/>
    <property type="match status" value="3"/>
</dbReference>
<reference evidence="8 9" key="1">
    <citation type="submission" date="2014-10" db="EMBL/GenBank/DDBJ databases">
        <title>Draft genome of the hookworm Ancylostoma caninum.</title>
        <authorList>
            <person name="Mitreva M."/>
        </authorList>
    </citation>
    <scope>NUCLEOTIDE SEQUENCE [LARGE SCALE GENOMIC DNA]</scope>
    <source>
        <strain evidence="8 9">Baltimore</strain>
    </source>
</reference>
<proteinExistence type="predicted"/>
<evidence type="ECO:0000256" key="4">
    <source>
        <dbReference type="ARBA" id="ARBA00023157"/>
    </source>
</evidence>
<keyword evidence="2" id="KW-0963">Cytoplasm</keyword>
<feature type="domain" description="Ig-like" evidence="7">
    <location>
        <begin position="297"/>
        <end position="387"/>
    </location>
</feature>
<dbReference type="InterPro" id="IPR003598">
    <property type="entry name" value="Ig_sub2"/>
</dbReference>
<protein>
    <submittedName>
        <fullName evidence="8">Immunoglobulin I-set domain protein</fullName>
    </submittedName>
</protein>
<dbReference type="AlphaFoldDB" id="A0A368FSM3"/>
<dbReference type="InterPro" id="IPR013783">
    <property type="entry name" value="Ig-like_fold"/>
</dbReference>
<dbReference type="SMART" id="SM00408">
    <property type="entry name" value="IGc2"/>
    <property type="match status" value="3"/>
</dbReference>
<feature type="domain" description="Ig-like" evidence="7">
    <location>
        <begin position="395"/>
        <end position="484"/>
    </location>
</feature>
<keyword evidence="3" id="KW-0677">Repeat</keyword>
<accession>A0A368FSM3</accession>
<evidence type="ECO:0000256" key="1">
    <source>
        <dbReference type="ARBA" id="ARBA00004161"/>
    </source>
</evidence>
<dbReference type="FunFam" id="2.60.40.10:FF:000032">
    <property type="entry name" value="palladin isoform X1"/>
    <property type="match status" value="1"/>
</dbReference>
<keyword evidence="9" id="KW-1185">Reference proteome</keyword>
<comment type="caution">
    <text evidence="8">The sequence shown here is derived from an EMBL/GenBank/DDBJ whole genome shotgun (WGS) entry which is preliminary data.</text>
</comment>
<dbReference type="SUPFAM" id="SSF48726">
    <property type="entry name" value="Immunoglobulin"/>
    <property type="match status" value="3"/>
</dbReference>
<dbReference type="PANTHER" id="PTHR47633:SF4">
    <property type="entry name" value="MYOPALLADIN ISOFORM X1"/>
    <property type="match status" value="1"/>
</dbReference>
<dbReference type="Gene3D" id="2.60.40.10">
    <property type="entry name" value="Immunoglobulins"/>
    <property type="match status" value="3"/>
</dbReference>
<comment type="subcellular location">
    <subcellularLocation>
        <location evidence="1">Cytoplasm</location>
        <location evidence="1">Myofibril</location>
        <location evidence="1">Sarcomere</location>
        <location evidence="1">A band</location>
    </subcellularLocation>
</comment>
<evidence type="ECO:0000259" key="7">
    <source>
        <dbReference type="PROSITE" id="PS50835"/>
    </source>
</evidence>
<evidence type="ECO:0000256" key="5">
    <source>
        <dbReference type="ARBA" id="ARBA00023319"/>
    </source>
</evidence>
<gene>
    <name evidence="8" type="ORF">ANCCAN_20338</name>
</gene>
<evidence type="ECO:0000313" key="8">
    <source>
        <dbReference type="EMBL" id="RCN33815.1"/>
    </source>
</evidence>
<dbReference type="FunFam" id="2.60.40.10:FF:002364">
    <property type="entry name" value="Protein CBG19196"/>
    <property type="match status" value="1"/>
</dbReference>
<dbReference type="PROSITE" id="PS50835">
    <property type="entry name" value="IG_LIKE"/>
    <property type="match status" value="3"/>
</dbReference>
<dbReference type="OrthoDB" id="114660at2759"/>
<dbReference type="InterPro" id="IPR013098">
    <property type="entry name" value="Ig_I-set"/>
</dbReference>
<dbReference type="InterPro" id="IPR003599">
    <property type="entry name" value="Ig_sub"/>
</dbReference>
<dbReference type="GO" id="GO:0031672">
    <property type="term" value="C:A band"/>
    <property type="evidence" value="ECO:0007669"/>
    <property type="project" value="UniProtKB-SubCell"/>
</dbReference>
<keyword evidence="4" id="KW-1015">Disulfide bond</keyword>
<organism evidence="8 9">
    <name type="scientific">Ancylostoma caninum</name>
    <name type="common">Dog hookworm</name>
    <dbReference type="NCBI Taxonomy" id="29170"/>
    <lineage>
        <taxon>Eukaryota</taxon>
        <taxon>Metazoa</taxon>
        <taxon>Ecdysozoa</taxon>
        <taxon>Nematoda</taxon>
        <taxon>Chromadorea</taxon>
        <taxon>Rhabditida</taxon>
        <taxon>Rhabditina</taxon>
        <taxon>Rhabditomorpha</taxon>
        <taxon>Strongyloidea</taxon>
        <taxon>Ancylostomatidae</taxon>
        <taxon>Ancylostomatinae</taxon>
        <taxon>Ancylostoma</taxon>
    </lineage>
</organism>
<feature type="domain" description="Ig-like" evidence="7">
    <location>
        <begin position="117"/>
        <end position="204"/>
    </location>
</feature>
<name>A0A368FSM3_ANCCA</name>
<dbReference type="InterPro" id="IPR036179">
    <property type="entry name" value="Ig-like_dom_sf"/>
</dbReference>
<sequence length="545" mass="61836">MRIDILQHVHDEMAQPVEVTSKTTRTEGEDAQWKMSASRPFEPTTQTQHTTEQRVVEDESRYRDSFIAASEGEGFWTDGAYTTSPSPPPIPRHRVLEEELREKKITDIGLSRTSSEPQFIRGFHREYTVDEGSSISIECVLVGNPRPKVRFFINDKEIRKESKFVEIVTSGDTYSIVIDKARLEHAGYYKIVAENTRGKTESLTMLHVRPQSLIQHHKRNGHALPSQKITEYRTPTEHTTVTEEFAMFEYEQRRPQKHETSRLVTPPPAKRFQAHRKDEEMLEHYDLEQRQSAGHPPHFTQTLVAAVAADGETAKFEGIVTGWPAPTVEWTKDGEPFTRTTLPDVDISNIGGRVSLSFKNCSTIHGGKYMCTARNASGVATSSAQLVIRPKTVAPDFIQRLISEEMVEGDQLKWTVRVTGDPLPRVTWLRDGIEIPDCEEVRIIDEGNGVHSLLIVRVEIADSGQFTCLAENVAGEARSTADLVVRQPGSRPGSYFHITKVTQEKQVRCKGNIQYATVPSPSRTHRYRVRCYEQRMLCETLPRSR</sequence>
<dbReference type="GO" id="GO:0019899">
    <property type="term" value="F:enzyme binding"/>
    <property type="evidence" value="ECO:0007669"/>
    <property type="project" value="UniProtKB-ARBA"/>
</dbReference>
<dbReference type="SMART" id="SM00409">
    <property type="entry name" value="IG"/>
    <property type="match status" value="3"/>
</dbReference>
<dbReference type="PANTHER" id="PTHR47633">
    <property type="entry name" value="IMMUNOGLOBULIN"/>
    <property type="match status" value="1"/>
</dbReference>
<dbReference type="FunFam" id="2.60.40.10:FF:000425">
    <property type="entry name" value="Myosin light chain kinase"/>
    <property type="match status" value="1"/>
</dbReference>
<evidence type="ECO:0000313" key="9">
    <source>
        <dbReference type="Proteomes" id="UP000252519"/>
    </source>
</evidence>
<evidence type="ECO:0000256" key="6">
    <source>
        <dbReference type="SAM" id="MobiDB-lite"/>
    </source>
</evidence>
<dbReference type="Proteomes" id="UP000252519">
    <property type="component" value="Unassembled WGS sequence"/>
</dbReference>
<feature type="compositionally biased region" description="Basic and acidic residues" evidence="6">
    <location>
        <begin position="51"/>
        <end position="61"/>
    </location>
</feature>
<dbReference type="InterPro" id="IPR007110">
    <property type="entry name" value="Ig-like_dom"/>
</dbReference>
<keyword evidence="5" id="KW-0393">Immunoglobulin domain</keyword>
<dbReference type="STRING" id="29170.A0A368FSM3"/>
<dbReference type="EMBL" id="JOJR01000863">
    <property type="protein sequence ID" value="RCN33815.1"/>
    <property type="molecule type" value="Genomic_DNA"/>
</dbReference>
<evidence type="ECO:0000256" key="3">
    <source>
        <dbReference type="ARBA" id="ARBA00022737"/>
    </source>
</evidence>
<evidence type="ECO:0000256" key="2">
    <source>
        <dbReference type="ARBA" id="ARBA00022490"/>
    </source>
</evidence>
<feature type="region of interest" description="Disordered" evidence="6">
    <location>
        <begin position="19"/>
        <end position="61"/>
    </location>
</feature>